<dbReference type="AlphaFoldDB" id="A0A1D2JAT0"/>
<dbReference type="VEuPathDB" id="FungiDB:PADG_12234"/>
<evidence type="ECO:0000313" key="2">
    <source>
        <dbReference type="Proteomes" id="UP000242814"/>
    </source>
</evidence>
<sequence length="147" mass="16628">MASYGPTSARRMRVVFENDSTIRKNTRLFRFPESLEARVFSECDKYWILMSRMPGISLDKAWSGMSEDARRRVITPKILAGLGHARGTAAYDHRLKNGTPCGPFDSVSQFLDFLVEPMSRSPKPSLAKTYRAKFSDVYGVNFAHADL</sequence>
<dbReference type="EMBL" id="LZYO01000227">
    <property type="protein sequence ID" value="ODH25165.1"/>
    <property type="molecule type" value="Genomic_DNA"/>
</dbReference>
<organism evidence="1 2">
    <name type="scientific">Paracoccidioides brasiliensis</name>
    <dbReference type="NCBI Taxonomy" id="121759"/>
    <lineage>
        <taxon>Eukaryota</taxon>
        <taxon>Fungi</taxon>
        <taxon>Dikarya</taxon>
        <taxon>Ascomycota</taxon>
        <taxon>Pezizomycotina</taxon>
        <taxon>Eurotiomycetes</taxon>
        <taxon>Eurotiomycetidae</taxon>
        <taxon>Onygenales</taxon>
        <taxon>Ajellomycetaceae</taxon>
        <taxon>Paracoccidioides</taxon>
    </lineage>
</organism>
<evidence type="ECO:0000313" key="1">
    <source>
        <dbReference type="EMBL" id="ODH25165.1"/>
    </source>
</evidence>
<gene>
    <name evidence="1" type="ORF">ACO22_05255</name>
</gene>
<proteinExistence type="predicted"/>
<accession>A0A1D2JAT0</accession>
<dbReference type="VEuPathDB" id="FungiDB:PABG_05215"/>
<reference evidence="1 2" key="1">
    <citation type="submission" date="2016-06" db="EMBL/GenBank/DDBJ databases">
        <authorList>
            <person name="Kjaerup R.B."/>
            <person name="Dalgaard T.S."/>
            <person name="Juul-Madsen H.R."/>
        </authorList>
    </citation>
    <scope>NUCLEOTIDE SEQUENCE [LARGE SCALE GENOMIC DNA]</scope>
    <source>
        <strain evidence="1 2">Pb300</strain>
    </source>
</reference>
<protein>
    <submittedName>
        <fullName evidence="1">Uncharacterized protein</fullName>
    </submittedName>
</protein>
<dbReference type="Proteomes" id="UP000242814">
    <property type="component" value="Unassembled WGS sequence"/>
</dbReference>
<name>A0A1D2JAT0_PARBR</name>
<comment type="caution">
    <text evidence="1">The sequence shown here is derived from an EMBL/GenBank/DDBJ whole genome shotgun (WGS) entry which is preliminary data.</text>
</comment>